<protein>
    <recommendedName>
        <fullName evidence="1">ATP-dependent DNA helicase</fullName>
        <ecNumber evidence="1">5.6.2.3</ecNumber>
    </recommendedName>
</protein>
<keyword evidence="1" id="KW-0378">Hydrolase</keyword>
<dbReference type="Pfam" id="PF05970">
    <property type="entry name" value="PIF1"/>
    <property type="match status" value="1"/>
</dbReference>
<feature type="region of interest" description="Disordered" evidence="2">
    <location>
        <begin position="1"/>
        <end position="120"/>
    </location>
</feature>
<feature type="compositionally biased region" description="Gly residues" evidence="2">
    <location>
        <begin position="44"/>
        <end position="53"/>
    </location>
</feature>
<keyword evidence="1" id="KW-0547">Nucleotide-binding</keyword>
<feature type="domain" description="DNA helicase Pif1-like DEAD-box helicase" evidence="3">
    <location>
        <begin position="205"/>
        <end position="275"/>
    </location>
</feature>
<dbReference type="InterPro" id="IPR051055">
    <property type="entry name" value="PIF1_helicase"/>
</dbReference>
<comment type="catalytic activity">
    <reaction evidence="1">
        <text>ATP + H2O = ADP + phosphate + H(+)</text>
        <dbReference type="Rhea" id="RHEA:13065"/>
        <dbReference type="ChEBI" id="CHEBI:15377"/>
        <dbReference type="ChEBI" id="CHEBI:15378"/>
        <dbReference type="ChEBI" id="CHEBI:30616"/>
        <dbReference type="ChEBI" id="CHEBI:43474"/>
        <dbReference type="ChEBI" id="CHEBI:456216"/>
        <dbReference type="EC" id="5.6.2.3"/>
    </reaction>
</comment>
<dbReference type="RefSeq" id="XP_013891464.1">
    <property type="nucleotide sequence ID" value="XM_014036010.1"/>
</dbReference>
<evidence type="ECO:0000256" key="2">
    <source>
        <dbReference type="SAM" id="MobiDB-lite"/>
    </source>
</evidence>
<evidence type="ECO:0000313" key="4">
    <source>
        <dbReference type="EMBL" id="KIY92444.1"/>
    </source>
</evidence>
<dbReference type="GO" id="GO:0006281">
    <property type="term" value="P:DNA repair"/>
    <property type="evidence" value="ECO:0007669"/>
    <property type="project" value="UniProtKB-KW"/>
</dbReference>
<proteinExistence type="inferred from homology"/>
<dbReference type="GO" id="GO:0006310">
    <property type="term" value="P:DNA recombination"/>
    <property type="evidence" value="ECO:0007669"/>
    <property type="project" value="UniProtKB-KW"/>
</dbReference>
<evidence type="ECO:0000259" key="3">
    <source>
        <dbReference type="Pfam" id="PF05970"/>
    </source>
</evidence>
<keyword evidence="5" id="KW-1185">Reference proteome</keyword>
<keyword evidence="1" id="KW-0234">DNA repair</keyword>
<keyword evidence="1" id="KW-0227">DNA damage</keyword>
<dbReference type="GO" id="GO:0005524">
    <property type="term" value="F:ATP binding"/>
    <property type="evidence" value="ECO:0007669"/>
    <property type="project" value="UniProtKB-KW"/>
</dbReference>
<evidence type="ECO:0000256" key="1">
    <source>
        <dbReference type="RuleBase" id="RU363044"/>
    </source>
</evidence>
<dbReference type="AlphaFoldDB" id="A0A0D2LKH7"/>
<evidence type="ECO:0000313" key="5">
    <source>
        <dbReference type="Proteomes" id="UP000054498"/>
    </source>
</evidence>
<dbReference type="GO" id="GO:0000723">
    <property type="term" value="P:telomere maintenance"/>
    <property type="evidence" value="ECO:0007669"/>
    <property type="project" value="InterPro"/>
</dbReference>
<accession>A0A0D2LKH7</accession>
<feature type="compositionally biased region" description="Basic residues" evidence="2">
    <location>
        <begin position="73"/>
        <end position="83"/>
    </location>
</feature>
<keyword evidence="1" id="KW-0347">Helicase</keyword>
<feature type="compositionally biased region" description="Acidic residues" evidence="2">
    <location>
        <begin position="97"/>
        <end position="120"/>
    </location>
</feature>
<dbReference type="KEGG" id="mng:MNEG_15519"/>
<dbReference type="STRING" id="145388.A0A0D2LKH7"/>
<keyword evidence="1" id="KW-0067">ATP-binding</keyword>
<dbReference type="InterPro" id="IPR027417">
    <property type="entry name" value="P-loop_NTPase"/>
</dbReference>
<dbReference type="GO" id="GO:0043139">
    <property type="term" value="F:5'-3' DNA helicase activity"/>
    <property type="evidence" value="ECO:0007669"/>
    <property type="project" value="UniProtKB-EC"/>
</dbReference>
<dbReference type="EMBL" id="KK105619">
    <property type="protein sequence ID" value="KIY92444.1"/>
    <property type="molecule type" value="Genomic_DNA"/>
</dbReference>
<dbReference type="Proteomes" id="UP000054498">
    <property type="component" value="Unassembled WGS sequence"/>
</dbReference>
<dbReference type="PANTHER" id="PTHR47642">
    <property type="entry name" value="ATP-DEPENDENT DNA HELICASE"/>
    <property type="match status" value="1"/>
</dbReference>
<dbReference type="PANTHER" id="PTHR47642:SF5">
    <property type="entry name" value="ATP-DEPENDENT DNA HELICASE"/>
    <property type="match status" value="1"/>
</dbReference>
<sequence>MAAAAAVGGTASEQPHVGEDRVDLVGIATSSDDEDGAHSSSSGSSGGGTGAGGQHVALRNGSKRRVQREWQHSRQRPPRKRKMGFREDASGLITILDTDEEDGEDAGEEWEEGGDGGDDEVICTGTANAHPSIAASGLAAAATAAAADARAFANAAAAAAAARGAWVPTLPGAGPASCDAAAVAAAAAVPLPCQLSQGGAQADELSDEQAAVARAVLVERANVFFSGSAGTGKSFLLNHIVDQLRRQFGPKFHDRVAVTAATGIAATHIGGGRSLGAVRRPTPLWAPLTISSFMGTVYGRELRL</sequence>
<dbReference type="OrthoDB" id="508102at2759"/>
<comment type="similarity">
    <text evidence="1">Belongs to the helicase family.</text>
</comment>
<dbReference type="Gene3D" id="3.40.50.300">
    <property type="entry name" value="P-loop containing nucleotide triphosphate hydrolases"/>
    <property type="match status" value="1"/>
</dbReference>
<gene>
    <name evidence="4" type="ORF">MNEG_15519</name>
</gene>
<dbReference type="InterPro" id="IPR010285">
    <property type="entry name" value="DNA_helicase_pif1-like_DEAD"/>
</dbReference>
<reference evidence="4 5" key="1">
    <citation type="journal article" date="2013" name="BMC Genomics">
        <title>Reconstruction of the lipid metabolism for the microalga Monoraphidium neglectum from its genome sequence reveals characteristics suitable for biofuel production.</title>
        <authorList>
            <person name="Bogen C."/>
            <person name="Al-Dilaimi A."/>
            <person name="Albersmeier A."/>
            <person name="Wichmann J."/>
            <person name="Grundmann M."/>
            <person name="Rupp O."/>
            <person name="Lauersen K.J."/>
            <person name="Blifernez-Klassen O."/>
            <person name="Kalinowski J."/>
            <person name="Goesmann A."/>
            <person name="Mussgnug J.H."/>
            <person name="Kruse O."/>
        </authorList>
    </citation>
    <scope>NUCLEOTIDE SEQUENCE [LARGE SCALE GENOMIC DNA]</scope>
    <source>
        <strain evidence="4 5">SAG 48.87</strain>
    </source>
</reference>
<dbReference type="SUPFAM" id="SSF52540">
    <property type="entry name" value="P-loop containing nucleoside triphosphate hydrolases"/>
    <property type="match status" value="1"/>
</dbReference>
<keyword evidence="1" id="KW-0233">DNA recombination</keyword>
<comment type="cofactor">
    <cofactor evidence="1">
        <name>Mg(2+)</name>
        <dbReference type="ChEBI" id="CHEBI:18420"/>
    </cofactor>
</comment>
<dbReference type="GeneID" id="25733188"/>
<dbReference type="GO" id="GO:0016887">
    <property type="term" value="F:ATP hydrolysis activity"/>
    <property type="evidence" value="ECO:0007669"/>
    <property type="project" value="RHEA"/>
</dbReference>
<name>A0A0D2LKH7_9CHLO</name>
<dbReference type="EC" id="5.6.2.3" evidence="1"/>
<organism evidence="4 5">
    <name type="scientific">Monoraphidium neglectum</name>
    <dbReference type="NCBI Taxonomy" id="145388"/>
    <lineage>
        <taxon>Eukaryota</taxon>
        <taxon>Viridiplantae</taxon>
        <taxon>Chlorophyta</taxon>
        <taxon>core chlorophytes</taxon>
        <taxon>Chlorophyceae</taxon>
        <taxon>CS clade</taxon>
        <taxon>Sphaeropleales</taxon>
        <taxon>Selenastraceae</taxon>
        <taxon>Monoraphidium</taxon>
    </lineage>
</organism>